<dbReference type="STRING" id="323259.Mhun_1084"/>
<dbReference type="KEGG" id="mhu:Mhun_1084"/>
<proteinExistence type="predicted"/>
<evidence type="ECO:0008006" key="3">
    <source>
        <dbReference type="Google" id="ProtNLM"/>
    </source>
</evidence>
<dbReference type="InterPro" id="IPR014858">
    <property type="entry name" value="BrxB"/>
</dbReference>
<dbReference type="EnsemblBacteria" id="ABD40833">
    <property type="protein sequence ID" value="ABD40833"/>
    <property type="gene ID" value="Mhun_1084"/>
</dbReference>
<dbReference type="GeneID" id="3925057"/>
<name>Q2FMQ4_METHJ</name>
<protein>
    <recommendedName>
        <fullName evidence="3">DUF1788 domain-containing protein</fullName>
    </recommendedName>
</protein>
<dbReference type="HOGENOM" id="CLU_126553_0_0_2"/>
<evidence type="ECO:0000313" key="1">
    <source>
        <dbReference type="EMBL" id="ABD40833.1"/>
    </source>
</evidence>
<dbReference type="EMBL" id="CP000254">
    <property type="protein sequence ID" value="ABD40833.1"/>
    <property type="molecule type" value="Genomic_DNA"/>
</dbReference>
<dbReference type="Pfam" id="PF08747">
    <property type="entry name" value="BrxB"/>
    <property type="match status" value="1"/>
</dbReference>
<keyword evidence="2" id="KW-1185">Reference proteome</keyword>
<organism evidence="1 2">
    <name type="scientific">Methanospirillum hungatei JF-1 (strain ATCC 27890 / DSM 864 / NBRC 100397 / JF-1)</name>
    <dbReference type="NCBI Taxonomy" id="323259"/>
    <lineage>
        <taxon>Archaea</taxon>
        <taxon>Methanobacteriati</taxon>
        <taxon>Methanobacteriota</taxon>
        <taxon>Stenosarchaea group</taxon>
        <taxon>Methanomicrobia</taxon>
        <taxon>Methanomicrobiales</taxon>
        <taxon>Methanospirillaceae</taxon>
        <taxon>Methanospirillum</taxon>
    </lineage>
</organism>
<dbReference type="AlphaFoldDB" id="Q2FMQ4"/>
<dbReference type="Proteomes" id="UP000001941">
    <property type="component" value="Chromosome"/>
</dbReference>
<dbReference type="InParanoid" id="Q2FMQ4"/>
<sequence>MTNIEKLLDVFGKQVSIPWDPRAAPEEKVWFCVYDPSDERRLLRRIDEFGLATERAGHSWLLIDMFTFFDEWCTVHPYREEFFKNPTRLKSAEKMFLQFIIERLSHQWDKDDNSKIIAISGTGALFGIIRLSKLIEEIVKKLPIPGRLLVFFPGSHRGYCYQFMNDHDGWNYKAFPIEVKDEDE</sequence>
<dbReference type="RefSeq" id="WP_011448111.1">
    <property type="nucleotide sequence ID" value="NC_007796.1"/>
</dbReference>
<gene>
    <name evidence="1" type="ordered locus">Mhun_1084</name>
</gene>
<accession>Q2FMQ4</accession>
<evidence type="ECO:0000313" key="2">
    <source>
        <dbReference type="Proteomes" id="UP000001941"/>
    </source>
</evidence>
<reference evidence="2" key="1">
    <citation type="journal article" date="2016" name="Stand. Genomic Sci.">
        <title>Complete genome sequence of Methanospirillum hungatei type strain JF1.</title>
        <authorList>
            <person name="Gunsalus R.P."/>
            <person name="Cook L.E."/>
            <person name="Crable B."/>
            <person name="Rohlin L."/>
            <person name="McDonald E."/>
            <person name="Mouttaki H."/>
            <person name="Sieber J.R."/>
            <person name="Poweleit N."/>
            <person name="Zhou H."/>
            <person name="Lapidus A.L."/>
            <person name="Daligault H.E."/>
            <person name="Land M."/>
            <person name="Gilna P."/>
            <person name="Ivanova N."/>
            <person name="Kyrpides N."/>
            <person name="Culley D.E."/>
            <person name="McInerney M.J."/>
        </authorList>
    </citation>
    <scope>NUCLEOTIDE SEQUENCE [LARGE SCALE GENOMIC DNA]</scope>
    <source>
        <strain evidence="2">ATCC 27890 / DSM 864 / NBRC 100397 / JF-1</strain>
    </source>
</reference>
<dbReference type="eggNOG" id="arCOG05220">
    <property type="taxonomic scope" value="Archaea"/>
</dbReference>
<dbReference type="OrthoDB" id="111681at2157"/>